<gene>
    <name evidence="2" type="ORF">THTE_0224</name>
</gene>
<name>A0A286RA43_9BACT</name>
<reference evidence="2 3" key="1">
    <citation type="journal article" name="Front. Microbiol.">
        <title>Sugar Metabolism of the First Thermophilic Planctomycete Thermogutta terrifontis: Comparative Genomic and Transcriptomic Approaches.</title>
        <authorList>
            <person name="Elcheninov A.G."/>
            <person name="Menzel P."/>
            <person name="Gudbergsdottir S.R."/>
            <person name="Slesarev A.I."/>
            <person name="Kadnikov V.V."/>
            <person name="Krogh A."/>
            <person name="Bonch-Osmolovskaya E.A."/>
            <person name="Peng X."/>
            <person name="Kublanov I.V."/>
        </authorList>
    </citation>
    <scope>NUCLEOTIDE SEQUENCE [LARGE SCALE GENOMIC DNA]</scope>
    <source>
        <strain evidence="2 3">R1</strain>
    </source>
</reference>
<accession>A0A286RA43</accession>
<dbReference type="Proteomes" id="UP000215086">
    <property type="component" value="Chromosome"/>
</dbReference>
<keyword evidence="3" id="KW-1185">Reference proteome</keyword>
<evidence type="ECO:0000313" key="3">
    <source>
        <dbReference type="Proteomes" id="UP000215086"/>
    </source>
</evidence>
<dbReference type="KEGG" id="ttf:THTE_0224"/>
<feature type="region of interest" description="Disordered" evidence="1">
    <location>
        <begin position="1"/>
        <end position="54"/>
    </location>
</feature>
<proteinExistence type="predicted"/>
<dbReference type="EMBL" id="CP018477">
    <property type="protein sequence ID" value="ASV72826.1"/>
    <property type="molecule type" value="Genomic_DNA"/>
</dbReference>
<sequence>MDNRTCKSGPDKQVPPRYSPLGGLEDRVPPTGDPGSIQADGKVVKAKAFTEKRR</sequence>
<dbReference type="AlphaFoldDB" id="A0A286RA43"/>
<protein>
    <submittedName>
        <fullName evidence="2">Uncharacterized protein</fullName>
    </submittedName>
</protein>
<evidence type="ECO:0000313" key="2">
    <source>
        <dbReference type="EMBL" id="ASV72826.1"/>
    </source>
</evidence>
<organism evidence="2 3">
    <name type="scientific">Thermogutta terrifontis</name>
    <dbReference type="NCBI Taxonomy" id="1331910"/>
    <lineage>
        <taxon>Bacteria</taxon>
        <taxon>Pseudomonadati</taxon>
        <taxon>Planctomycetota</taxon>
        <taxon>Planctomycetia</taxon>
        <taxon>Pirellulales</taxon>
        <taxon>Thermoguttaceae</taxon>
        <taxon>Thermogutta</taxon>
    </lineage>
</organism>
<evidence type="ECO:0000256" key="1">
    <source>
        <dbReference type="SAM" id="MobiDB-lite"/>
    </source>
</evidence>